<keyword evidence="1" id="KW-0812">Transmembrane</keyword>
<reference evidence="2 3" key="1">
    <citation type="journal article" date="2013" name="Genome Biol.">
        <title>The genome sequence of the most widely cultivated cacao type and its use to identify candidate genes regulating pod color.</title>
        <authorList>
            <person name="Motamayor J.C."/>
            <person name="Mockaitis K."/>
            <person name="Schmutz J."/>
            <person name="Haiminen N."/>
            <person name="Iii D.L."/>
            <person name="Cornejo O."/>
            <person name="Findley S.D."/>
            <person name="Zheng P."/>
            <person name="Utro F."/>
            <person name="Royaert S."/>
            <person name="Saski C."/>
            <person name="Jenkins J."/>
            <person name="Podicheti R."/>
            <person name="Zhao M."/>
            <person name="Scheffler B.E."/>
            <person name="Stack J.C."/>
            <person name="Feltus F.A."/>
            <person name="Mustiga G.M."/>
            <person name="Amores F."/>
            <person name="Phillips W."/>
            <person name="Marelli J.P."/>
            <person name="May G.D."/>
            <person name="Shapiro H."/>
            <person name="Ma J."/>
            <person name="Bustamante C.D."/>
            <person name="Schnell R.J."/>
            <person name="Main D."/>
            <person name="Gilbert D."/>
            <person name="Parida L."/>
            <person name="Kuhn D.N."/>
        </authorList>
    </citation>
    <scope>NUCLEOTIDE SEQUENCE [LARGE SCALE GENOMIC DNA]</scope>
    <source>
        <strain evidence="3">cv. Matina 1-6</strain>
    </source>
</reference>
<dbReference type="Gramene" id="EOY03256">
    <property type="protein sequence ID" value="EOY03256"/>
    <property type="gene ID" value="TCM_018023"/>
</dbReference>
<name>A0A061EEA8_THECC</name>
<keyword evidence="1" id="KW-1133">Transmembrane helix</keyword>
<evidence type="ECO:0000313" key="2">
    <source>
        <dbReference type="EMBL" id="EOY03256.1"/>
    </source>
</evidence>
<protein>
    <submittedName>
        <fullName evidence="2">Uncharacterized protein</fullName>
    </submittedName>
</protein>
<organism evidence="2 3">
    <name type="scientific">Theobroma cacao</name>
    <name type="common">Cacao</name>
    <name type="synonym">Cocoa</name>
    <dbReference type="NCBI Taxonomy" id="3641"/>
    <lineage>
        <taxon>Eukaryota</taxon>
        <taxon>Viridiplantae</taxon>
        <taxon>Streptophyta</taxon>
        <taxon>Embryophyta</taxon>
        <taxon>Tracheophyta</taxon>
        <taxon>Spermatophyta</taxon>
        <taxon>Magnoliopsida</taxon>
        <taxon>eudicotyledons</taxon>
        <taxon>Gunneridae</taxon>
        <taxon>Pentapetalae</taxon>
        <taxon>rosids</taxon>
        <taxon>malvids</taxon>
        <taxon>Malvales</taxon>
        <taxon>Malvaceae</taxon>
        <taxon>Byttnerioideae</taxon>
        <taxon>Theobroma</taxon>
    </lineage>
</organism>
<gene>
    <name evidence="2" type="ORF">TCM_018023</name>
</gene>
<evidence type="ECO:0000256" key="1">
    <source>
        <dbReference type="SAM" id="Phobius"/>
    </source>
</evidence>
<keyword evidence="1" id="KW-0472">Membrane</keyword>
<dbReference type="Proteomes" id="UP000026915">
    <property type="component" value="Chromosome 4"/>
</dbReference>
<proteinExistence type="predicted"/>
<sequence length="78" mass="8840">MNYLWPSKQFVPRRVASDYALDVISVLATQVDALSKKINAWGDNAFQSPFVTFGDQTLDWLGFLLFAMFVGLLREVPL</sequence>
<evidence type="ECO:0000313" key="3">
    <source>
        <dbReference type="Proteomes" id="UP000026915"/>
    </source>
</evidence>
<accession>A0A061EEA8</accession>
<keyword evidence="3" id="KW-1185">Reference proteome</keyword>
<dbReference type="EMBL" id="CM001882">
    <property type="protein sequence ID" value="EOY03256.1"/>
    <property type="molecule type" value="Genomic_DNA"/>
</dbReference>
<dbReference type="HOGENOM" id="CLU_2626934_0_0_1"/>
<dbReference type="AlphaFoldDB" id="A0A061EEA8"/>
<feature type="transmembrane region" description="Helical" evidence="1">
    <location>
        <begin position="57"/>
        <end position="73"/>
    </location>
</feature>
<dbReference type="InParanoid" id="A0A061EEA8"/>